<evidence type="ECO:0000313" key="2">
    <source>
        <dbReference type="EMBL" id="SDJ84818.1"/>
    </source>
</evidence>
<gene>
    <name evidence="2" type="ORF">SAMN04488026_102544</name>
</gene>
<sequence>MTAEFEKQNELELEALFDALRDEPEEPSSDLLARVLADAYEAQDARAAKAMPEPVSSGPQPARRGRIRGLLDMIGGWPAVAGLVTATVAGVWIGYNPPAALDDLTLSVMESSYSYDASLGSMLPVYSELLAEG</sequence>
<proteinExistence type="predicted"/>
<dbReference type="STRING" id="571298.SAMN04488026_102544"/>
<keyword evidence="1" id="KW-0472">Membrane</keyword>
<evidence type="ECO:0008006" key="4">
    <source>
        <dbReference type="Google" id="ProtNLM"/>
    </source>
</evidence>
<accession>A0A1G8X2E9</accession>
<keyword evidence="1" id="KW-1133">Transmembrane helix</keyword>
<protein>
    <recommendedName>
        <fullName evidence="4">Dihydroorotate dehydrogenase</fullName>
    </recommendedName>
</protein>
<keyword evidence="3" id="KW-1185">Reference proteome</keyword>
<dbReference type="RefSeq" id="WP_093156678.1">
    <property type="nucleotide sequence ID" value="NZ_FNEK01000025.1"/>
</dbReference>
<reference evidence="2 3" key="1">
    <citation type="submission" date="2016-10" db="EMBL/GenBank/DDBJ databases">
        <authorList>
            <person name="de Groot N.N."/>
        </authorList>
    </citation>
    <scope>NUCLEOTIDE SEQUENCE [LARGE SCALE GENOMIC DNA]</scope>
    <source>
        <strain evidence="2 3">DSM 25294</strain>
    </source>
</reference>
<name>A0A1G8X2E9_9RHOB</name>
<evidence type="ECO:0000313" key="3">
    <source>
        <dbReference type="Proteomes" id="UP000199382"/>
    </source>
</evidence>
<dbReference type="Proteomes" id="UP000199382">
    <property type="component" value="Unassembled WGS sequence"/>
</dbReference>
<feature type="transmembrane region" description="Helical" evidence="1">
    <location>
        <begin position="70"/>
        <end position="95"/>
    </location>
</feature>
<organism evidence="2 3">
    <name type="scientific">Aliiruegeria lutimaris</name>
    <dbReference type="NCBI Taxonomy" id="571298"/>
    <lineage>
        <taxon>Bacteria</taxon>
        <taxon>Pseudomonadati</taxon>
        <taxon>Pseudomonadota</taxon>
        <taxon>Alphaproteobacteria</taxon>
        <taxon>Rhodobacterales</taxon>
        <taxon>Roseobacteraceae</taxon>
        <taxon>Aliiruegeria</taxon>
    </lineage>
</organism>
<dbReference type="OrthoDB" id="7863719at2"/>
<dbReference type="AlphaFoldDB" id="A0A1G8X2E9"/>
<dbReference type="EMBL" id="FNEK01000025">
    <property type="protein sequence ID" value="SDJ84818.1"/>
    <property type="molecule type" value="Genomic_DNA"/>
</dbReference>
<evidence type="ECO:0000256" key="1">
    <source>
        <dbReference type="SAM" id="Phobius"/>
    </source>
</evidence>
<keyword evidence="1" id="KW-0812">Transmembrane</keyword>